<dbReference type="EMBL" id="NRDI02000017">
    <property type="protein sequence ID" value="KAI1510359.1"/>
    <property type="molecule type" value="Genomic_DNA"/>
</dbReference>
<feature type="region of interest" description="Disordered" evidence="1">
    <location>
        <begin position="1"/>
        <end position="26"/>
    </location>
</feature>
<sequence length="279" mass="30105">MSSTPLSTHYDREDKTPASTLQVNRDAEGLQVDYDGLYPDPMKKHHPDDKYVSQHNDAGLMPMERADPEPLPTKNKRERICGLKRRTFFIVMIVAMLVVIVAAVGGGVGGYQASKSTTTTTTPTPTPTSSSTPTPTSEDQGESAEDPAATTTAVTSGTTGIAERPCIPAYVQPQSRPQATPRNVADPYVATGATFNITCRRVPPVDAPLENFKVFTIYTFKECMDKCAGYIHCKGVVYGANLTDMVLDGKPGGNCLLKNATWDASRPPGKFWMASAVKV</sequence>
<protein>
    <recommendedName>
        <fullName evidence="5">Apple domain-containing protein</fullName>
    </recommendedName>
</protein>
<feature type="transmembrane region" description="Helical" evidence="2">
    <location>
        <begin position="87"/>
        <end position="111"/>
    </location>
</feature>
<feature type="compositionally biased region" description="Low complexity" evidence="1">
    <location>
        <begin position="116"/>
        <end position="137"/>
    </location>
</feature>
<evidence type="ECO:0008006" key="5">
    <source>
        <dbReference type="Google" id="ProtNLM"/>
    </source>
</evidence>
<dbReference type="Proteomes" id="UP000249757">
    <property type="component" value="Unassembled WGS sequence"/>
</dbReference>
<keyword evidence="2" id="KW-0472">Membrane</keyword>
<keyword evidence="2" id="KW-0812">Transmembrane</keyword>
<reference evidence="4" key="1">
    <citation type="journal article" date="2022" name="Microb. Genom.">
        <title>A global pangenome for the wheat fungal pathogen Pyrenophora tritici-repentis and prediction of effector protein structural homology.</title>
        <authorList>
            <person name="Moolhuijzen P.M."/>
            <person name="See P.T."/>
            <person name="Shi G."/>
            <person name="Powell H.R."/>
            <person name="Cockram J."/>
            <person name="Jorgensen L.N."/>
            <person name="Benslimane H."/>
            <person name="Strelkov S.E."/>
            <person name="Turner J."/>
            <person name="Liu Z."/>
            <person name="Moffat C.S."/>
        </authorList>
    </citation>
    <scope>NUCLEOTIDE SEQUENCE [LARGE SCALE GENOMIC DNA]</scope>
</reference>
<evidence type="ECO:0000256" key="1">
    <source>
        <dbReference type="SAM" id="MobiDB-lite"/>
    </source>
</evidence>
<organism evidence="3 4">
    <name type="scientific">Pyrenophora tritici-repentis</name>
    <dbReference type="NCBI Taxonomy" id="45151"/>
    <lineage>
        <taxon>Eukaryota</taxon>
        <taxon>Fungi</taxon>
        <taxon>Dikarya</taxon>
        <taxon>Ascomycota</taxon>
        <taxon>Pezizomycotina</taxon>
        <taxon>Dothideomycetes</taxon>
        <taxon>Pleosporomycetidae</taxon>
        <taxon>Pleosporales</taxon>
        <taxon>Pleosporineae</taxon>
        <taxon>Pleosporaceae</taxon>
        <taxon>Pyrenophora</taxon>
    </lineage>
</organism>
<comment type="caution">
    <text evidence="3">The sequence shown here is derived from an EMBL/GenBank/DDBJ whole genome shotgun (WGS) entry which is preliminary data.</text>
</comment>
<evidence type="ECO:0000313" key="4">
    <source>
        <dbReference type="Proteomes" id="UP000249757"/>
    </source>
</evidence>
<gene>
    <name evidence="3" type="ORF">Ptr86124_010805</name>
</gene>
<feature type="region of interest" description="Disordered" evidence="1">
    <location>
        <begin position="114"/>
        <end position="158"/>
    </location>
</feature>
<feature type="compositionally biased region" description="Low complexity" evidence="1">
    <location>
        <begin position="148"/>
        <end position="158"/>
    </location>
</feature>
<accession>A0A922SST7</accession>
<keyword evidence="2" id="KW-1133">Transmembrane helix</keyword>
<name>A0A922SST7_9PLEO</name>
<dbReference type="OrthoDB" id="3692660at2759"/>
<evidence type="ECO:0000313" key="3">
    <source>
        <dbReference type="EMBL" id="KAI1510359.1"/>
    </source>
</evidence>
<dbReference type="AlphaFoldDB" id="A0A922SST7"/>
<evidence type="ECO:0000256" key="2">
    <source>
        <dbReference type="SAM" id="Phobius"/>
    </source>
</evidence>
<proteinExistence type="predicted"/>
<keyword evidence="4" id="KW-1185">Reference proteome</keyword>